<keyword evidence="1" id="KW-0472">Membrane</keyword>
<dbReference type="EMBL" id="LAZR01008230">
    <property type="protein sequence ID" value="KKM80120.1"/>
    <property type="molecule type" value="Genomic_DNA"/>
</dbReference>
<dbReference type="PANTHER" id="PTHR43318:SF2">
    <property type="entry name" value="UDP-N-ACETYLGLUCOSAMINE 4,6-DEHYDRATASE (INVERTING)"/>
    <property type="match status" value="1"/>
</dbReference>
<accession>A0A0F9MTZ5</accession>
<feature type="transmembrane region" description="Helical" evidence="1">
    <location>
        <begin position="43"/>
        <end position="64"/>
    </location>
</feature>
<proteinExistence type="predicted"/>
<protein>
    <recommendedName>
        <fullName evidence="3">CoA-binding domain-containing protein</fullName>
    </recommendedName>
</protein>
<keyword evidence="1" id="KW-0812">Transmembrane</keyword>
<sequence length="284" mass="32153">MLRHRFLLNILIYNVMFASALLIAYLLWGEAGGQLAPWFTKNYLPQLLFFLAGKSIIFGQLKLFRGWWQYAGLRDVANILLGSWIFLMGAYLVVLMGHWLPKILDRPVFFNYSDGVLVLDFMVTVFVVSTAKLGVRLYYEELRPISAEGVRRVLVVGADNAAETLLREINKMRVERYRVIGLVDDDPNKKGISIHAIPVMGTTDDIKEICESERIDEILIAVPSASQKQLRAIVAKCQGTKLNFQALPSMDALIDGRVTASQIRQVKIEDLLGRGHCRKDKGRR</sequence>
<dbReference type="InterPro" id="IPR036291">
    <property type="entry name" value="NAD(P)-bd_dom_sf"/>
</dbReference>
<dbReference type="Pfam" id="PF13727">
    <property type="entry name" value="CoA_binding_3"/>
    <property type="match status" value="1"/>
</dbReference>
<dbReference type="PANTHER" id="PTHR43318">
    <property type="entry name" value="UDP-N-ACETYLGLUCOSAMINE 4,6-DEHYDRATASE"/>
    <property type="match status" value="1"/>
</dbReference>
<comment type="caution">
    <text evidence="2">The sequence shown here is derived from an EMBL/GenBank/DDBJ whole genome shotgun (WGS) entry which is preliminary data.</text>
</comment>
<evidence type="ECO:0000256" key="1">
    <source>
        <dbReference type="SAM" id="Phobius"/>
    </source>
</evidence>
<reference evidence="2" key="1">
    <citation type="journal article" date="2015" name="Nature">
        <title>Complex archaea that bridge the gap between prokaryotes and eukaryotes.</title>
        <authorList>
            <person name="Spang A."/>
            <person name="Saw J.H."/>
            <person name="Jorgensen S.L."/>
            <person name="Zaremba-Niedzwiedzka K."/>
            <person name="Martijn J."/>
            <person name="Lind A.E."/>
            <person name="van Eijk R."/>
            <person name="Schleper C."/>
            <person name="Guy L."/>
            <person name="Ettema T.J."/>
        </authorList>
    </citation>
    <scope>NUCLEOTIDE SEQUENCE</scope>
</reference>
<dbReference type="AlphaFoldDB" id="A0A0F9MTZ5"/>
<dbReference type="SUPFAM" id="SSF51735">
    <property type="entry name" value="NAD(P)-binding Rossmann-fold domains"/>
    <property type="match status" value="1"/>
</dbReference>
<evidence type="ECO:0008006" key="3">
    <source>
        <dbReference type="Google" id="ProtNLM"/>
    </source>
</evidence>
<keyword evidence="1" id="KW-1133">Transmembrane helix</keyword>
<feature type="transmembrane region" description="Helical" evidence="1">
    <location>
        <begin position="7"/>
        <end position="28"/>
    </location>
</feature>
<evidence type="ECO:0000313" key="2">
    <source>
        <dbReference type="EMBL" id="KKM80120.1"/>
    </source>
</evidence>
<name>A0A0F9MTZ5_9ZZZZ</name>
<feature type="transmembrane region" description="Helical" evidence="1">
    <location>
        <begin position="76"/>
        <end position="96"/>
    </location>
</feature>
<gene>
    <name evidence="2" type="ORF">LCGC14_1343060</name>
</gene>
<dbReference type="Gene3D" id="3.40.50.720">
    <property type="entry name" value="NAD(P)-binding Rossmann-like Domain"/>
    <property type="match status" value="1"/>
</dbReference>
<feature type="transmembrane region" description="Helical" evidence="1">
    <location>
        <begin position="116"/>
        <end position="135"/>
    </location>
</feature>
<dbReference type="InterPro" id="IPR051203">
    <property type="entry name" value="Polysaccharide_Synthase-Rel"/>
</dbReference>
<organism evidence="2">
    <name type="scientific">marine sediment metagenome</name>
    <dbReference type="NCBI Taxonomy" id="412755"/>
    <lineage>
        <taxon>unclassified sequences</taxon>
        <taxon>metagenomes</taxon>
        <taxon>ecological metagenomes</taxon>
    </lineage>
</organism>